<comment type="caution">
    <text evidence="1">The sequence shown here is derived from an EMBL/GenBank/DDBJ whole genome shotgun (WGS) entry which is preliminary data.</text>
</comment>
<evidence type="ECO:0000313" key="3">
    <source>
        <dbReference type="Proteomes" id="UP000677265"/>
    </source>
</evidence>
<organism evidence="1">
    <name type="scientific">Neobacillus citreus</name>
    <dbReference type="NCBI Taxonomy" id="2833578"/>
    <lineage>
        <taxon>Bacteria</taxon>
        <taxon>Bacillati</taxon>
        <taxon>Bacillota</taxon>
        <taxon>Bacilli</taxon>
        <taxon>Bacillales</taxon>
        <taxon>Bacillaceae</taxon>
        <taxon>Neobacillus</taxon>
    </lineage>
</organism>
<gene>
    <name evidence="2" type="ORF">KHB02_025480</name>
    <name evidence="1" type="ORF">KHB02_22870</name>
</gene>
<name>A0A942T1A6_9BACI</name>
<sequence>MNQPTVSDIIDRLKSILNGEMTREEVSDWASYYVMADAPTINDEIVWDLLKIISGIDILDSPTSYLHNEEDIKDWMKQATKSLLK</sequence>
<dbReference type="AlphaFoldDB" id="A0A942T1A6"/>
<keyword evidence="3" id="KW-1185">Reference proteome</keyword>
<reference evidence="1" key="1">
    <citation type="submission" date="2021-05" db="EMBL/GenBank/DDBJ databases">
        <title>Novel Bacillus species.</title>
        <authorList>
            <person name="Liu G."/>
        </authorList>
    </citation>
    <scope>NUCLEOTIDE SEQUENCE</scope>
    <source>
        <strain evidence="1 3">FJAT-50051</strain>
    </source>
</reference>
<dbReference type="EMBL" id="JAGYPE020000070">
    <property type="protein sequence ID" value="MCH6268885.1"/>
    <property type="molecule type" value="Genomic_DNA"/>
</dbReference>
<dbReference type="Proteomes" id="UP000677265">
    <property type="component" value="Unassembled WGS sequence"/>
</dbReference>
<keyword evidence="1" id="KW-0238">DNA-binding</keyword>
<protein>
    <submittedName>
        <fullName evidence="1">DNA-binding protein</fullName>
    </submittedName>
</protein>
<dbReference type="EMBL" id="JAGYPE010000004">
    <property type="protein sequence ID" value="MBS4184242.1"/>
    <property type="molecule type" value="Genomic_DNA"/>
</dbReference>
<evidence type="ECO:0000313" key="2">
    <source>
        <dbReference type="EMBL" id="MCH6268885.1"/>
    </source>
</evidence>
<dbReference type="RefSeq" id="WP_213144143.1">
    <property type="nucleotide sequence ID" value="NZ_JAGYPE020000070.1"/>
</dbReference>
<accession>A0A942T1A6</accession>
<dbReference type="GO" id="GO:0003677">
    <property type="term" value="F:DNA binding"/>
    <property type="evidence" value="ECO:0007669"/>
    <property type="project" value="UniProtKB-KW"/>
</dbReference>
<evidence type="ECO:0000313" key="1">
    <source>
        <dbReference type="EMBL" id="MBS4184242.1"/>
    </source>
</evidence>
<proteinExistence type="predicted"/>